<dbReference type="AlphaFoldDB" id="A0A8E2E8K2"/>
<dbReference type="Proteomes" id="UP000250266">
    <property type="component" value="Unassembled WGS sequence"/>
</dbReference>
<feature type="compositionally biased region" description="Basic and acidic residues" evidence="1">
    <location>
        <begin position="1"/>
        <end position="10"/>
    </location>
</feature>
<accession>A0A8E2E8K2</accession>
<feature type="region of interest" description="Disordered" evidence="1">
    <location>
        <begin position="1"/>
        <end position="20"/>
    </location>
</feature>
<evidence type="ECO:0000313" key="3">
    <source>
        <dbReference type="Proteomes" id="UP000250266"/>
    </source>
</evidence>
<dbReference type="EMBL" id="KV745008">
    <property type="protein sequence ID" value="OCK79401.1"/>
    <property type="molecule type" value="Genomic_DNA"/>
</dbReference>
<protein>
    <submittedName>
        <fullName evidence="2">Uncharacterized protein</fullName>
    </submittedName>
</protein>
<organism evidence="2 3">
    <name type="scientific">Lepidopterella palustris CBS 459.81</name>
    <dbReference type="NCBI Taxonomy" id="1314670"/>
    <lineage>
        <taxon>Eukaryota</taxon>
        <taxon>Fungi</taxon>
        <taxon>Dikarya</taxon>
        <taxon>Ascomycota</taxon>
        <taxon>Pezizomycotina</taxon>
        <taxon>Dothideomycetes</taxon>
        <taxon>Pleosporomycetidae</taxon>
        <taxon>Mytilinidiales</taxon>
        <taxon>Argynnaceae</taxon>
        <taxon>Lepidopterella</taxon>
    </lineage>
</organism>
<keyword evidence="3" id="KW-1185">Reference proteome</keyword>
<sequence length="331" mass="38338">MEHIDDDARTPQHPGYTRGFTEFDTHPEAFLFPQGPTYPPHHQHYHRDWFWRGEESWKRQHLSRSSGSENLDIYDEGWKNYQVPPLPLPRHHHRQGREGGEQHVFSSTFGNLWNWHHRPYISLWGCGERRERDQWEYPFGRAEWSGETPPFEQEGWRDGTWESEETGFEFDSSASEFAVRSQSPSDIGWEFADEMEAEMETPMGNAKVGEGVGDGAEVPEPEPWRPGFIFTVPNSEAEDESNGEPDMASGSGQPGEGQAGEDVVEALLEMLRRPFFPPMRPRTPEGLDSIRRESADDHYFAGGGENARFRTSNKRYDQRKQHFKMTSRGYF</sequence>
<name>A0A8E2E8K2_9PEZI</name>
<evidence type="ECO:0000313" key="2">
    <source>
        <dbReference type="EMBL" id="OCK79401.1"/>
    </source>
</evidence>
<feature type="region of interest" description="Disordered" evidence="1">
    <location>
        <begin position="234"/>
        <end position="259"/>
    </location>
</feature>
<gene>
    <name evidence="2" type="ORF">K432DRAFT_383111</name>
</gene>
<evidence type="ECO:0000256" key="1">
    <source>
        <dbReference type="SAM" id="MobiDB-lite"/>
    </source>
</evidence>
<reference evidence="2 3" key="1">
    <citation type="journal article" date="2016" name="Nat. Commun.">
        <title>Ectomycorrhizal ecology is imprinted in the genome of the dominant symbiotic fungus Cenococcum geophilum.</title>
        <authorList>
            <consortium name="DOE Joint Genome Institute"/>
            <person name="Peter M."/>
            <person name="Kohler A."/>
            <person name="Ohm R.A."/>
            <person name="Kuo A."/>
            <person name="Krutzmann J."/>
            <person name="Morin E."/>
            <person name="Arend M."/>
            <person name="Barry K.W."/>
            <person name="Binder M."/>
            <person name="Choi C."/>
            <person name="Clum A."/>
            <person name="Copeland A."/>
            <person name="Grisel N."/>
            <person name="Haridas S."/>
            <person name="Kipfer T."/>
            <person name="LaButti K."/>
            <person name="Lindquist E."/>
            <person name="Lipzen A."/>
            <person name="Maire R."/>
            <person name="Meier B."/>
            <person name="Mihaltcheva S."/>
            <person name="Molinier V."/>
            <person name="Murat C."/>
            <person name="Poggeler S."/>
            <person name="Quandt C.A."/>
            <person name="Sperisen C."/>
            <person name="Tritt A."/>
            <person name="Tisserant E."/>
            <person name="Crous P.W."/>
            <person name="Henrissat B."/>
            <person name="Nehls U."/>
            <person name="Egli S."/>
            <person name="Spatafora J.W."/>
            <person name="Grigoriev I.V."/>
            <person name="Martin F.M."/>
        </authorList>
    </citation>
    <scope>NUCLEOTIDE SEQUENCE [LARGE SCALE GENOMIC DNA]</scope>
    <source>
        <strain evidence="2 3">CBS 459.81</strain>
    </source>
</reference>
<proteinExistence type="predicted"/>